<dbReference type="HOGENOM" id="CLU_259375_0_0_1"/>
<evidence type="ECO:0000313" key="3">
    <source>
        <dbReference type="Proteomes" id="UP000016926"/>
    </source>
</evidence>
<feature type="compositionally biased region" description="Low complexity" evidence="1">
    <location>
        <begin position="213"/>
        <end position="237"/>
    </location>
</feature>
<dbReference type="OrthoDB" id="63533at2759"/>
<evidence type="ECO:0000256" key="1">
    <source>
        <dbReference type="SAM" id="MobiDB-lite"/>
    </source>
</evidence>
<name>M7X2G3_RHOT1</name>
<organism evidence="2 3">
    <name type="scientific">Rhodotorula toruloides (strain NP11)</name>
    <name type="common">Yeast</name>
    <name type="synonym">Rhodosporidium toruloides</name>
    <dbReference type="NCBI Taxonomy" id="1130832"/>
    <lineage>
        <taxon>Eukaryota</taxon>
        <taxon>Fungi</taxon>
        <taxon>Dikarya</taxon>
        <taxon>Basidiomycota</taxon>
        <taxon>Pucciniomycotina</taxon>
        <taxon>Microbotryomycetes</taxon>
        <taxon>Sporidiobolales</taxon>
        <taxon>Sporidiobolaceae</taxon>
        <taxon>Rhodotorula</taxon>
    </lineage>
</organism>
<protein>
    <submittedName>
        <fullName evidence="2">Uncharacterized protein</fullName>
    </submittedName>
</protein>
<feature type="compositionally biased region" description="Polar residues" evidence="1">
    <location>
        <begin position="391"/>
        <end position="412"/>
    </location>
</feature>
<feature type="compositionally biased region" description="Polar residues" evidence="1">
    <location>
        <begin position="193"/>
        <end position="212"/>
    </location>
</feature>
<dbReference type="EMBL" id="KB722644">
    <property type="protein sequence ID" value="EMS24521.1"/>
    <property type="molecule type" value="Genomic_DNA"/>
</dbReference>
<feature type="compositionally biased region" description="Pro residues" evidence="1">
    <location>
        <begin position="280"/>
        <end position="289"/>
    </location>
</feature>
<feature type="compositionally biased region" description="Low complexity" evidence="1">
    <location>
        <begin position="290"/>
        <end position="302"/>
    </location>
</feature>
<evidence type="ECO:0000313" key="2">
    <source>
        <dbReference type="EMBL" id="EMS24521.1"/>
    </source>
</evidence>
<dbReference type="Proteomes" id="UP000016926">
    <property type="component" value="Unassembled WGS sequence"/>
</dbReference>
<feature type="compositionally biased region" description="Basic and acidic residues" evidence="1">
    <location>
        <begin position="313"/>
        <end position="332"/>
    </location>
</feature>
<sequence length="1327" mass="146156">MSLPLHTGQAADARTRRSSSSRPPALDLRDSSPRLEVSTHGADGRSPRSPAFHSPGLVSPAHFSTLPPTPPSSFPPSPPIVPSADGKPVNTLRLSSGASYPTPPASAPGSARSRSKGFDAALEINPSASTSIERQNSRSSSILLGEDLRDDKDPSAKRRPSLILTSAPTEEPQGLAIGIDMGDGGAPAPLMQRSFSGSTSPLQSPMQPYFSTSPLNSPALGALPSPLLAAGPAFPGSSSMERAPSSPRLASLTGFASGLVRRTSSSSLNAELPTSIKPAPTSPTAPSIPSPSLSPSLGVPKGPIRRTSFASAAREEERKKEKEAKDREEKKRIEKFKHNRGFSWAVRPDDPHLNKARADSAKSGWRRRLLILFVVSLVGFAIAYYRSGSSSNVPMRQTFSQRAKSSAQSGRATWQGAGTRARLENGHFIHPDVVERKQAPSSSWVGPPYRWVRRFFVVDGPSKTPQYRQPPMPRKSEVAVPEPTDKEVKEKKRHNVFVARPHVEFVDHEALPPPVEHGDAPERDTLVLYRILGNDLPPRHSPGQTLRNLRFLLQHESDFSVLPPLGPHGVHHADLYGSGTKAQQAHTQMGGLRVDKYFVLNRIAEPELVSAIIGLLHMYSVPDSRIIVIPFDWDEYQRREFRWDGGVEHARGWGIGDGSAPTKKKPTWTQVPDNVQIPGDLSVLLEEADGDEARATVDALQAKKRKAETLGRLRALDFTYHEKNLYAMNNLITLDRQNGGRNFALHHGRSLPNARWILPLDGNSFFTPAAMFSVVRTLSIAGEGPAASRYVVIPMARLTDNEDVRKNNTIDLVPLDIEEGASAIVDAEILHRPANAPDTPEEPQIGFRYDSTESFQEAMRYGRRSKLELLWRLGAIPYSRGLDRRTLPWEVTDRAHITAKTWGSIPGVEGSVTKDSLIHAPHGEHDPWGEPNPPRGHLAYVKAGWVYRLFSGFKSQEEHSTEAATLRNTNRIRGIVAFLERLDELVARGEHGCFGEENPFHCGFHPDRLWNFDMFDVERLRQKFKLNRRDAVVKIERFERLVVPNLRDVRHVLKDPAAFRDLHAQKAATGASLLAMAGYLTGNSSYSNAAAELIAERFIRRTPLFYHRVGEQEQLNRKAQEEAALLDDREVNGFAFPPFPKDPGQPGTWSASLGLKLSEPDAPSLPFDPMTFDPLLLLDAVRLLNHPSGPKLEKGSIASRKAITPMVNSHLSYLLFAPEALSFAQSPPSPDDGAFYDAKVAALAAFLDDVRLVNRVANRARLRLPSEMRAEGLMHPGGAVREIHFRLIQGLYNTKVRPYNMASDEISQAMYVTRAHGTETPLDVLGL</sequence>
<gene>
    <name evidence="2" type="ORF">RHTO_04700</name>
</gene>
<feature type="compositionally biased region" description="Polar residues" evidence="1">
    <location>
        <begin position="126"/>
        <end position="142"/>
    </location>
</feature>
<dbReference type="eggNOG" id="ENOG502RYM5">
    <property type="taxonomic scope" value="Eukaryota"/>
</dbReference>
<feature type="compositionally biased region" description="Pro residues" evidence="1">
    <location>
        <begin position="67"/>
        <end position="81"/>
    </location>
</feature>
<reference evidence="2 3" key="1">
    <citation type="journal article" date="2012" name="Nat. Commun.">
        <title>A multi-omic map of the lipid-producing yeast Rhodosporidium toruloides.</title>
        <authorList>
            <person name="Zhu Z."/>
            <person name="Zhang S."/>
            <person name="Liu H."/>
            <person name="Shen H."/>
            <person name="Lin X."/>
            <person name="Yang F."/>
            <person name="Zhou Y.J."/>
            <person name="Jin G."/>
            <person name="Ye M."/>
            <person name="Zou H."/>
            <person name="Zou H."/>
            <person name="Zhao Z.K."/>
        </authorList>
    </citation>
    <scope>NUCLEOTIDE SEQUENCE [LARGE SCALE GENOMIC DNA]</scope>
    <source>
        <strain evidence="2 3">NP11</strain>
    </source>
</reference>
<proteinExistence type="predicted"/>
<dbReference type="RefSeq" id="XP_016275640.1">
    <property type="nucleotide sequence ID" value="XM_016418364.1"/>
</dbReference>
<dbReference type="GeneID" id="27368713"/>
<feature type="region of interest" description="Disordered" evidence="1">
    <location>
        <begin position="1"/>
        <end position="250"/>
    </location>
</feature>
<feature type="region of interest" description="Disordered" evidence="1">
    <location>
        <begin position="264"/>
        <end position="334"/>
    </location>
</feature>
<feature type="region of interest" description="Disordered" evidence="1">
    <location>
        <begin position="391"/>
        <end position="416"/>
    </location>
</feature>
<feature type="region of interest" description="Disordered" evidence="1">
    <location>
        <begin position="463"/>
        <end position="489"/>
    </location>
</feature>
<feature type="compositionally biased region" description="Basic and acidic residues" evidence="1">
    <location>
        <begin position="146"/>
        <end position="156"/>
    </location>
</feature>
<accession>M7X2G3</accession>
<keyword evidence="3" id="KW-1185">Reference proteome</keyword>